<dbReference type="GO" id="GO:0003677">
    <property type="term" value="F:DNA binding"/>
    <property type="evidence" value="ECO:0007669"/>
    <property type="project" value="UniProtKB-KW"/>
</dbReference>
<dbReference type="OrthoDB" id="1551477at2"/>
<name>A0A174C3V5_9FIRM</name>
<dbReference type="InterPro" id="IPR053522">
    <property type="entry name" value="RNA-guided_endonuclease_TnpB"/>
</dbReference>
<evidence type="ECO:0000313" key="12">
    <source>
        <dbReference type="Proteomes" id="UP000095546"/>
    </source>
</evidence>
<dbReference type="Proteomes" id="UP000095546">
    <property type="component" value="Unassembled WGS sequence"/>
</dbReference>
<keyword evidence="5" id="KW-0862">Zinc</keyword>
<dbReference type="Pfam" id="PF12323">
    <property type="entry name" value="HTH_OrfB_IS605"/>
    <property type="match status" value="1"/>
</dbReference>
<dbReference type="RefSeq" id="WP_055162838.1">
    <property type="nucleotide sequence ID" value="NZ_CABIWZ010000025.1"/>
</dbReference>
<dbReference type="NCBIfam" id="TIGR01766">
    <property type="entry name" value="IS200/IS605 family accessory protein TnpB-like domain"/>
    <property type="match status" value="1"/>
</dbReference>
<feature type="domain" description="Transposase putative helix-turn-helix" evidence="10">
    <location>
        <begin position="4"/>
        <end position="47"/>
    </location>
</feature>
<proteinExistence type="inferred from homology"/>
<gene>
    <name evidence="11" type="ORF">ERS852385_02072</name>
</gene>
<comment type="similarity">
    <text evidence="2">In the N-terminal section; belongs to the transposase 2 family.</text>
</comment>
<evidence type="ECO:0000256" key="7">
    <source>
        <dbReference type="ARBA" id="ARBA00023172"/>
    </source>
</evidence>
<dbReference type="Pfam" id="PF01385">
    <property type="entry name" value="OrfB_IS605"/>
    <property type="match status" value="1"/>
</dbReference>
<dbReference type="NCBIfam" id="NF038281">
    <property type="entry name" value="IS200_TnpB"/>
    <property type="match status" value="1"/>
</dbReference>
<evidence type="ECO:0000259" key="9">
    <source>
        <dbReference type="Pfam" id="PF07282"/>
    </source>
</evidence>
<evidence type="ECO:0000256" key="4">
    <source>
        <dbReference type="ARBA" id="ARBA00022723"/>
    </source>
</evidence>
<keyword evidence="6" id="KW-0238">DNA-binding</keyword>
<evidence type="ECO:0000259" key="10">
    <source>
        <dbReference type="Pfam" id="PF12323"/>
    </source>
</evidence>
<sequence>METYTLGYKFRIYPSKTQEILIHRTLGCVRFVFNHFLAVRRDEWKVNRNPLTYVKTSRLLTDLKKREETAWLSEVDSMALQEALRDLDHAYENFFAKRARYPRFKSKRSHSQSYRTRNQSGGIRIEGNRIKLPKVGFVKIKQSREFVGRILNATVRRAASGKYFISLCVETEKESLLRPNGGKQIGIDVGLRAFCSDSDGNVTQSPRPLKKLQRKLCREQRRFSRKLPKSMNRDKARVRVARVHERIANIRRDFLHKLSTQLARENQTVAVEHLNVKGMLRNHKLAKSVSDASWSEFFRQLTYKTELHGGELLKVDTFYPSSQTCSACGYQNPLTKDLSVREWDCPKCGTHHDRDVNAAKNILCKALEDKSTVA</sequence>
<dbReference type="InterPro" id="IPR021027">
    <property type="entry name" value="Transposase_put_HTH"/>
</dbReference>
<dbReference type="EMBL" id="CYYU01000025">
    <property type="protein sequence ID" value="CUO07643.1"/>
    <property type="molecule type" value="Genomic_DNA"/>
</dbReference>
<dbReference type="Pfam" id="PF07282">
    <property type="entry name" value="Cas12f1-like_TNB"/>
    <property type="match status" value="1"/>
</dbReference>
<evidence type="ECO:0000259" key="8">
    <source>
        <dbReference type="Pfam" id="PF01385"/>
    </source>
</evidence>
<dbReference type="NCBIfam" id="NF040570">
    <property type="entry name" value="guided_TnpB"/>
    <property type="match status" value="1"/>
</dbReference>
<organism evidence="11 12">
    <name type="scientific">Mitsuokella jalaludinii</name>
    <dbReference type="NCBI Taxonomy" id="187979"/>
    <lineage>
        <taxon>Bacteria</taxon>
        <taxon>Bacillati</taxon>
        <taxon>Bacillota</taxon>
        <taxon>Negativicutes</taxon>
        <taxon>Selenomonadales</taxon>
        <taxon>Selenomonadaceae</taxon>
        <taxon>Mitsuokella</taxon>
    </lineage>
</organism>
<dbReference type="PANTHER" id="PTHR30405:SF25">
    <property type="entry name" value="RNA-GUIDED DNA ENDONUCLEASE INSQ-RELATED"/>
    <property type="match status" value="1"/>
</dbReference>
<evidence type="ECO:0000256" key="6">
    <source>
        <dbReference type="ARBA" id="ARBA00023125"/>
    </source>
</evidence>
<evidence type="ECO:0000256" key="2">
    <source>
        <dbReference type="ARBA" id="ARBA00011044"/>
    </source>
</evidence>
<evidence type="ECO:0000313" key="11">
    <source>
        <dbReference type="EMBL" id="CUO07643.1"/>
    </source>
</evidence>
<keyword evidence="3" id="KW-0815">Transposition</keyword>
<dbReference type="InterPro" id="IPR051399">
    <property type="entry name" value="RNA-guided_DNA_endo/Transpos"/>
</dbReference>
<dbReference type="GeneID" id="83710976"/>
<dbReference type="eggNOG" id="COG0675">
    <property type="taxonomic scope" value="Bacteria"/>
</dbReference>
<dbReference type="AlphaFoldDB" id="A0A174C3V5"/>
<feature type="domain" description="Probable transposase IS891/IS1136/IS1341" evidence="8">
    <location>
        <begin position="166"/>
        <end position="282"/>
    </location>
</feature>
<keyword evidence="12" id="KW-1185">Reference proteome</keyword>
<dbReference type="GO" id="GO:0032196">
    <property type="term" value="P:transposition"/>
    <property type="evidence" value="ECO:0007669"/>
    <property type="project" value="UniProtKB-KW"/>
</dbReference>
<protein>
    <submittedName>
        <fullName evidence="11">Transposase, IS605 OrfB family</fullName>
    </submittedName>
</protein>
<dbReference type="GO" id="GO:0046872">
    <property type="term" value="F:metal ion binding"/>
    <property type="evidence" value="ECO:0007669"/>
    <property type="project" value="UniProtKB-KW"/>
</dbReference>
<dbReference type="PANTHER" id="PTHR30405">
    <property type="entry name" value="TRANSPOSASE"/>
    <property type="match status" value="1"/>
</dbReference>
<dbReference type="GO" id="GO:0006310">
    <property type="term" value="P:DNA recombination"/>
    <property type="evidence" value="ECO:0007669"/>
    <property type="project" value="UniProtKB-KW"/>
</dbReference>
<comment type="similarity">
    <text evidence="1">In the C-terminal section; belongs to the transposase 35 family.</text>
</comment>
<evidence type="ECO:0000256" key="1">
    <source>
        <dbReference type="ARBA" id="ARBA00008761"/>
    </source>
</evidence>
<evidence type="ECO:0000256" key="3">
    <source>
        <dbReference type="ARBA" id="ARBA00022578"/>
    </source>
</evidence>
<evidence type="ECO:0000256" key="5">
    <source>
        <dbReference type="ARBA" id="ARBA00022833"/>
    </source>
</evidence>
<keyword evidence="4" id="KW-0479">Metal-binding</keyword>
<dbReference type="InterPro" id="IPR010095">
    <property type="entry name" value="Cas12f1-like_TNB"/>
</dbReference>
<keyword evidence="7" id="KW-0233">DNA recombination</keyword>
<reference evidence="11 12" key="1">
    <citation type="submission" date="2015-09" db="EMBL/GenBank/DDBJ databases">
        <authorList>
            <consortium name="Pathogen Informatics"/>
        </authorList>
    </citation>
    <scope>NUCLEOTIDE SEQUENCE [LARGE SCALE GENOMIC DNA]</scope>
    <source>
        <strain evidence="11 12">2789STDY5608828</strain>
    </source>
</reference>
<dbReference type="InterPro" id="IPR001959">
    <property type="entry name" value="Transposase"/>
</dbReference>
<feature type="domain" description="Cas12f1-like TNB" evidence="9">
    <location>
        <begin position="294"/>
        <end position="362"/>
    </location>
</feature>
<accession>A0A174C3V5</accession>